<dbReference type="InterPro" id="IPR017857">
    <property type="entry name" value="Coagulation_fac-like_Gla_dom"/>
</dbReference>
<dbReference type="Ensembl" id="ENSSPUT00000014840.1">
    <property type="protein sequence ID" value="ENSSPUP00000013910.1"/>
    <property type="gene ID" value="ENSSPUG00000010695.1"/>
</dbReference>
<evidence type="ECO:0000313" key="5">
    <source>
        <dbReference type="Ensembl" id="ENSSPUP00000013910.1"/>
    </source>
</evidence>
<dbReference type="PROSITE" id="PS50998">
    <property type="entry name" value="GLA_2"/>
    <property type="match status" value="1"/>
</dbReference>
<reference evidence="5" key="2">
    <citation type="submission" date="2025-09" db="UniProtKB">
        <authorList>
            <consortium name="Ensembl"/>
        </authorList>
    </citation>
    <scope>IDENTIFICATION</scope>
</reference>
<dbReference type="InterPro" id="IPR050442">
    <property type="entry name" value="Peptidase_S1_coag_factors"/>
</dbReference>
<organism evidence="5 6">
    <name type="scientific">Sphenodon punctatus</name>
    <name type="common">Tuatara</name>
    <name type="synonym">Hatteria punctata</name>
    <dbReference type="NCBI Taxonomy" id="8508"/>
    <lineage>
        <taxon>Eukaryota</taxon>
        <taxon>Metazoa</taxon>
        <taxon>Chordata</taxon>
        <taxon>Craniata</taxon>
        <taxon>Vertebrata</taxon>
        <taxon>Euteleostomi</taxon>
        <taxon>Lepidosauria</taxon>
        <taxon>Sphenodontia</taxon>
        <taxon>Sphenodontidae</taxon>
        <taxon>Sphenodon</taxon>
    </lineage>
</organism>
<dbReference type="PANTHER" id="PTHR24278:SF38">
    <property type="entry name" value="TRANSMEMBRANE GAMMA-CARBOXYGLUTAMIC ACID PROTEIN 4"/>
    <property type="match status" value="1"/>
</dbReference>
<evidence type="ECO:0000259" key="4">
    <source>
        <dbReference type="PROSITE" id="PS50998"/>
    </source>
</evidence>
<dbReference type="SUPFAM" id="SSF57630">
    <property type="entry name" value="GLA-domain"/>
    <property type="match status" value="1"/>
</dbReference>
<evidence type="ECO:0000313" key="6">
    <source>
        <dbReference type="Proteomes" id="UP000694392"/>
    </source>
</evidence>
<keyword evidence="1" id="KW-1015">Disulfide bond</keyword>
<feature type="region of interest" description="Disordered" evidence="2">
    <location>
        <begin position="203"/>
        <end position="232"/>
    </location>
</feature>
<accession>A0A8D0L792</accession>
<dbReference type="PANTHER" id="PTHR24278">
    <property type="entry name" value="COAGULATION FACTOR"/>
    <property type="match status" value="1"/>
</dbReference>
<gene>
    <name evidence="5" type="primary">PRRG4</name>
</gene>
<dbReference type="SMART" id="SM00069">
    <property type="entry name" value="GLA"/>
    <property type="match status" value="1"/>
</dbReference>
<evidence type="ECO:0000256" key="3">
    <source>
        <dbReference type="SAM" id="Phobius"/>
    </source>
</evidence>
<proteinExistence type="predicted"/>
<dbReference type="PROSITE" id="PS00011">
    <property type="entry name" value="GLA_1"/>
    <property type="match status" value="1"/>
</dbReference>
<dbReference type="GO" id="GO:0005886">
    <property type="term" value="C:plasma membrane"/>
    <property type="evidence" value="ECO:0007669"/>
    <property type="project" value="Ensembl"/>
</dbReference>
<dbReference type="GeneTree" id="ENSGT00940000158268"/>
<name>A0A8D0L792_SPHPU</name>
<keyword evidence="3" id="KW-0812">Transmembrane</keyword>
<dbReference type="AlphaFoldDB" id="A0A8D0L792"/>
<evidence type="ECO:0000256" key="2">
    <source>
        <dbReference type="SAM" id="MobiDB-lite"/>
    </source>
</evidence>
<dbReference type="InterPro" id="IPR035972">
    <property type="entry name" value="GLA-like_dom_SF"/>
</dbReference>
<reference evidence="5" key="1">
    <citation type="submission" date="2025-08" db="UniProtKB">
        <authorList>
            <consortium name="Ensembl"/>
        </authorList>
    </citation>
    <scope>IDENTIFICATION</scope>
</reference>
<dbReference type="GO" id="GO:0005615">
    <property type="term" value="C:extracellular space"/>
    <property type="evidence" value="ECO:0007669"/>
    <property type="project" value="TreeGrafter"/>
</dbReference>
<keyword evidence="6" id="KW-1185">Reference proteome</keyword>
<keyword evidence="3" id="KW-1133">Transmembrane helix</keyword>
<dbReference type="GO" id="GO:0050699">
    <property type="term" value="F:WW domain binding"/>
    <property type="evidence" value="ECO:0007669"/>
    <property type="project" value="Ensembl"/>
</dbReference>
<dbReference type="Pfam" id="PF00594">
    <property type="entry name" value="Gla"/>
    <property type="match status" value="1"/>
</dbReference>
<dbReference type="PRINTS" id="PR00001">
    <property type="entry name" value="GLABLOOD"/>
</dbReference>
<feature type="transmembrane region" description="Helical" evidence="3">
    <location>
        <begin position="6"/>
        <end position="24"/>
    </location>
</feature>
<feature type="domain" description="Gla" evidence="4">
    <location>
        <begin position="54"/>
        <end position="100"/>
    </location>
</feature>
<feature type="transmembrane region" description="Helical" evidence="3">
    <location>
        <begin position="116"/>
        <end position="140"/>
    </location>
</feature>
<evidence type="ECO:0000256" key="1">
    <source>
        <dbReference type="ARBA" id="ARBA00023157"/>
    </source>
</evidence>
<protein>
    <submittedName>
        <fullName evidence="5">Proline rich and Gla domain 4</fullName>
    </submittedName>
</protein>
<sequence>MFSPIIVTATLGGLSQKIIFFLLLNKTLFDFLSPSPVFTSEKEANLFIGRHLLYNRFDFEIIIPGDLERECNEELCSFEEAREIFQDPDQTRAFWKEYSIKGPGLKVGKTKSKIDVTGLLTGLVAAGVLLVISGLLIYYLCEKKCKRRLPPGYTSDNVGCRRHNPSIIFRGHEEVSLNPLPLHAEELGLPTYEQAVALTGRYAAPPPPYPGSTGGPKVLKKSLSLPAPELQT</sequence>
<dbReference type="InterPro" id="IPR000294">
    <property type="entry name" value="GLA_domain"/>
</dbReference>
<dbReference type="Gene3D" id="4.10.740.10">
    <property type="entry name" value="Coagulation Factor IX"/>
    <property type="match status" value="1"/>
</dbReference>
<dbReference type="GO" id="GO:0005509">
    <property type="term" value="F:calcium ion binding"/>
    <property type="evidence" value="ECO:0007669"/>
    <property type="project" value="InterPro"/>
</dbReference>
<dbReference type="Proteomes" id="UP000694392">
    <property type="component" value="Unplaced"/>
</dbReference>
<keyword evidence="3" id="KW-0472">Membrane</keyword>